<feature type="transmembrane region" description="Helical" evidence="8">
    <location>
        <begin position="197"/>
        <end position="216"/>
    </location>
</feature>
<dbReference type="InterPro" id="IPR020846">
    <property type="entry name" value="MFS_dom"/>
</dbReference>
<comment type="caution">
    <text evidence="10">The sequence shown here is derived from an EMBL/GenBank/DDBJ whole genome shotgun (WGS) entry which is preliminary data.</text>
</comment>
<comment type="subcellular location">
    <subcellularLocation>
        <location evidence="1">Cell membrane</location>
        <topology evidence="1">Multi-pass membrane protein</topology>
    </subcellularLocation>
</comment>
<dbReference type="Proteomes" id="UP001499882">
    <property type="component" value="Unassembled WGS sequence"/>
</dbReference>
<keyword evidence="3" id="KW-1003">Cell membrane</keyword>
<dbReference type="PROSITE" id="PS50850">
    <property type="entry name" value="MFS"/>
    <property type="match status" value="1"/>
</dbReference>
<keyword evidence="5 8" id="KW-1133">Transmembrane helix</keyword>
<feature type="transmembrane region" description="Helical" evidence="8">
    <location>
        <begin position="47"/>
        <end position="66"/>
    </location>
</feature>
<keyword evidence="11" id="KW-1185">Reference proteome</keyword>
<organism evidence="10 11">
    <name type="scientific">Nocardioides endophyticus</name>
    <dbReference type="NCBI Taxonomy" id="1353775"/>
    <lineage>
        <taxon>Bacteria</taxon>
        <taxon>Bacillati</taxon>
        <taxon>Actinomycetota</taxon>
        <taxon>Actinomycetes</taxon>
        <taxon>Propionibacteriales</taxon>
        <taxon>Nocardioidaceae</taxon>
        <taxon>Nocardioides</taxon>
    </lineage>
</organism>
<gene>
    <name evidence="10" type="ORF">GCM10023350_42970</name>
</gene>
<feature type="transmembrane region" description="Helical" evidence="8">
    <location>
        <begin position="433"/>
        <end position="454"/>
    </location>
</feature>
<evidence type="ECO:0000256" key="5">
    <source>
        <dbReference type="ARBA" id="ARBA00022989"/>
    </source>
</evidence>
<reference evidence="11" key="1">
    <citation type="journal article" date="2019" name="Int. J. Syst. Evol. Microbiol.">
        <title>The Global Catalogue of Microorganisms (GCM) 10K type strain sequencing project: providing services to taxonomists for standard genome sequencing and annotation.</title>
        <authorList>
            <consortium name="The Broad Institute Genomics Platform"/>
            <consortium name="The Broad Institute Genome Sequencing Center for Infectious Disease"/>
            <person name="Wu L."/>
            <person name="Ma J."/>
        </authorList>
    </citation>
    <scope>NUCLEOTIDE SEQUENCE [LARGE SCALE GENOMIC DNA]</scope>
    <source>
        <strain evidence="11">JCM 18532</strain>
    </source>
</reference>
<feature type="transmembrane region" description="Helical" evidence="8">
    <location>
        <begin position="405"/>
        <end position="427"/>
    </location>
</feature>
<evidence type="ECO:0000313" key="10">
    <source>
        <dbReference type="EMBL" id="GAA4753073.1"/>
    </source>
</evidence>
<proteinExistence type="predicted"/>
<evidence type="ECO:0000256" key="4">
    <source>
        <dbReference type="ARBA" id="ARBA00022692"/>
    </source>
</evidence>
<dbReference type="CDD" id="cd17504">
    <property type="entry name" value="MFS_MMR_MDR_like"/>
    <property type="match status" value="1"/>
</dbReference>
<feature type="transmembrane region" description="Helical" evidence="8">
    <location>
        <begin position="268"/>
        <end position="289"/>
    </location>
</feature>
<dbReference type="Gene3D" id="1.20.1250.20">
    <property type="entry name" value="MFS general substrate transporter like domains"/>
    <property type="match status" value="1"/>
</dbReference>
<protein>
    <submittedName>
        <fullName evidence="10">MFS transporter</fullName>
    </submittedName>
</protein>
<feature type="transmembrane region" description="Helical" evidence="8">
    <location>
        <begin position="335"/>
        <end position="355"/>
    </location>
</feature>
<dbReference type="Gene3D" id="1.20.1720.10">
    <property type="entry name" value="Multidrug resistance protein D"/>
    <property type="match status" value="1"/>
</dbReference>
<dbReference type="PANTHER" id="PTHR42718:SF46">
    <property type="entry name" value="BLR6921 PROTEIN"/>
    <property type="match status" value="1"/>
</dbReference>
<name>A0ABP8ZCS3_9ACTN</name>
<evidence type="ECO:0000313" key="11">
    <source>
        <dbReference type="Proteomes" id="UP001499882"/>
    </source>
</evidence>
<feature type="region of interest" description="Disordered" evidence="7">
    <location>
        <begin position="462"/>
        <end position="483"/>
    </location>
</feature>
<keyword evidence="4 8" id="KW-0812">Transmembrane</keyword>
<evidence type="ECO:0000256" key="7">
    <source>
        <dbReference type="SAM" id="MobiDB-lite"/>
    </source>
</evidence>
<feature type="transmembrane region" description="Helical" evidence="8">
    <location>
        <begin position="12"/>
        <end position="35"/>
    </location>
</feature>
<evidence type="ECO:0000259" key="9">
    <source>
        <dbReference type="PROSITE" id="PS50850"/>
    </source>
</evidence>
<feature type="transmembrane region" description="Helical" evidence="8">
    <location>
        <begin position="361"/>
        <end position="384"/>
    </location>
</feature>
<evidence type="ECO:0000256" key="1">
    <source>
        <dbReference type="ARBA" id="ARBA00004651"/>
    </source>
</evidence>
<evidence type="ECO:0000256" key="8">
    <source>
        <dbReference type="SAM" id="Phobius"/>
    </source>
</evidence>
<evidence type="ECO:0000256" key="6">
    <source>
        <dbReference type="ARBA" id="ARBA00023136"/>
    </source>
</evidence>
<accession>A0ABP8ZCS3</accession>
<sequence length="483" mass="50040">MPATGRQRQRICFGVLASSILAFSALQSLLVPVLAQIERDYDTDQSTVTWVLTAYLLSASILTPLIGRVGDSVGKRKMLVITLVALSVGSAMAALAPSLGWLVAARVVQGAGGGVMPLSFGIIRDEFEDVRVSGAISMLAAIGSLGYGVGIVASGPIVSSLGLSWLFWLPMVTTCLAAAAAYRWIPDSPARERRRLPLLPALLLSTWLVALLLALSQGNSWGWSSTRILGLVTIAALVAGLWITVELRAPVPMIDMHMMRLRGVWTSNVVTALLGFGMFAAFAFLPQLMQTPSSAGYGFGSSISESGRLLLPSALAMFAVGFFTAPLVSRFGSRLVTAVGCTIGAASYVAIAFVHDHPWQVSLFMTTVGVGVGLVFAVIAGVVVGSVPSSQTGVASGMNANIRTIGGSIGAAVMAGVVTAHSTTAGFPSESGYVIGFALLGAAMLAAAVAALLLPDSHVQPTDGPLRDADNAELGMLPMGHTR</sequence>
<dbReference type="InterPro" id="IPR011701">
    <property type="entry name" value="MFS"/>
</dbReference>
<feature type="transmembrane region" description="Helical" evidence="8">
    <location>
        <begin position="135"/>
        <end position="159"/>
    </location>
</feature>
<feature type="transmembrane region" description="Helical" evidence="8">
    <location>
        <begin position="228"/>
        <end position="247"/>
    </location>
</feature>
<dbReference type="InterPro" id="IPR036259">
    <property type="entry name" value="MFS_trans_sf"/>
</dbReference>
<evidence type="ECO:0000256" key="3">
    <source>
        <dbReference type="ARBA" id="ARBA00022475"/>
    </source>
</evidence>
<feature type="transmembrane region" description="Helical" evidence="8">
    <location>
        <begin position="165"/>
        <end position="185"/>
    </location>
</feature>
<dbReference type="EMBL" id="BAABKN010000027">
    <property type="protein sequence ID" value="GAA4753073.1"/>
    <property type="molecule type" value="Genomic_DNA"/>
</dbReference>
<feature type="transmembrane region" description="Helical" evidence="8">
    <location>
        <begin position="103"/>
        <end position="123"/>
    </location>
</feature>
<feature type="transmembrane region" description="Helical" evidence="8">
    <location>
        <begin position="309"/>
        <end position="328"/>
    </location>
</feature>
<dbReference type="SUPFAM" id="SSF103473">
    <property type="entry name" value="MFS general substrate transporter"/>
    <property type="match status" value="1"/>
</dbReference>
<feature type="transmembrane region" description="Helical" evidence="8">
    <location>
        <begin position="78"/>
        <end position="97"/>
    </location>
</feature>
<dbReference type="PANTHER" id="PTHR42718">
    <property type="entry name" value="MAJOR FACILITATOR SUPERFAMILY MULTIDRUG TRANSPORTER MFSC"/>
    <property type="match status" value="1"/>
</dbReference>
<keyword evidence="2" id="KW-0813">Transport</keyword>
<evidence type="ECO:0000256" key="2">
    <source>
        <dbReference type="ARBA" id="ARBA00022448"/>
    </source>
</evidence>
<dbReference type="Pfam" id="PF07690">
    <property type="entry name" value="MFS_1"/>
    <property type="match status" value="1"/>
</dbReference>
<dbReference type="RefSeq" id="WP_345529088.1">
    <property type="nucleotide sequence ID" value="NZ_BAABKN010000027.1"/>
</dbReference>
<feature type="domain" description="Major facilitator superfamily (MFS) profile" evidence="9">
    <location>
        <begin position="12"/>
        <end position="459"/>
    </location>
</feature>
<keyword evidence="6 8" id="KW-0472">Membrane</keyword>